<dbReference type="Gene3D" id="3.20.10.10">
    <property type="entry name" value="D-amino Acid Aminotransferase, subunit A, domain 2"/>
    <property type="match status" value="1"/>
</dbReference>
<dbReference type="GO" id="GO:0046394">
    <property type="term" value="P:carboxylic acid biosynthetic process"/>
    <property type="evidence" value="ECO:0007669"/>
    <property type="project" value="UniProtKB-ARBA"/>
</dbReference>
<dbReference type="EMBL" id="CP007029">
    <property type="protein sequence ID" value="AHE98327.1"/>
    <property type="molecule type" value="Genomic_DNA"/>
</dbReference>
<dbReference type="GO" id="GO:0004084">
    <property type="term" value="F:branched-chain-amino-acid transaminase activity"/>
    <property type="evidence" value="ECO:0007669"/>
    <property type="project" value="UniProtKB-EC"/>
</dbReference>
<comment type="function">
    <text evidence="1">Acts on leucine, isoleucine and valine.</text>
</comment>
<dbReference type="PANTHER" id="PTHR42743">
    <property type="entry name" value="AMINO-ACID AMINOTRANSFERASE"/>
    <property type="match status" value="1"/>
</dbReference>
<dbReference type="OrthoDB" id="9805628at2"/>
<evidence type="ECO:0000256" key="3">
    <source>
        <dbReference type="ARBA" id="ARBA00004931"/>
    </source>
</evidence>
<dbReference type="RefSeq" id="WP_006747509.1">
    <property type="nucleotide sequence ID" value="NZ_CP007029.1"/>
</dbReference>
<comment type="similarity">
    <text evidence="5">Belongs to the class-IV pyridoxal-phosphate-dependent aminotransferase family.</text>
</comment>
<dbReference type="PANTHER" id="PTHR42743:SF11">
    <property type="entry name" value="AMINODEOXYCHORISMATE LYASE"/>
    <property type="match status" value="1"/>
</dbReference>
<dbReference type="InterPro" id="IPR001544">
    <property type="entry name" value="Aminotrans_IV"/>
</dbReference>
<dbReference type="AlphaFoldDB" id="W0DM49"/>
<dbReference type="GO" id="GO:0016829">
    <property type="term" value="F:lyase activity"/>
    <property type="evidence" value="ECO:0007669"/>
    <property type="project" value="UniProtKB-KW"/>
</dbReference>
<evidence type="ECO:0000256" key="6">
    <source>
        <dbReference type="ARBA" id="ARBA00013053"/>
    </source>
</evidence>
<dbReference type="InterPro" id="IPR036038">
    <property type="entry name" value="Aminotransferase-like"/>
</dbReference>
<comment type="catalytic activity">
    <reaction evidence="7">
        <text>L-valine + 2-oxoglutarate = 3-methyl-2-oxobutanoate + L-glutamate</text>
        <dbReference type="Rhea" id="RHEA:24813"/>
        <dbReference type="ChEBI" id="CHEBI:11851"/>
        <dbReference type="ChEBI" id="CHEBI:16810"/>
        <dbReference type="ChEBI" id="CHEBI:29985"/>
        <dbReference type="ChEBI" id="CHEBI:57762"/>
        <dbReference type="EC" id="2.6.1.42"/>
    </reaction>
</comment>
<gene>
    <name evidence="10" type="ORF">THITH_08725</name>
</gene>
<dbReference type="InterPro" id="IPR043131">
    <property type="entry name" value="BCAT-like_N"/>
</dbReference>
<evidence type="ECO:0000313" key="10">
    <source>
        <dbReference type="EMBL" id="AHE98327.1"/>
    </source>
</evidence>
<dbReference type="InterPro" id="IPR050571">
    <property type="entry name" value="Class-IV_PLP-Dep_Aminotrnsfr"/>
</dbReference>
<sequence>MTMLVNGDEGGRVDARDRGLQFGDGVFETVRLHRGVPQLWSRHWERLCLGLDRLGIPRVSERDCLDDLARVATGPRSMAKLIVTRGVGPRGYAVPARVHPTRIAIGGDTLSGEDAREWLRIGVCGTRVGQNPLPGCKHLNRIENILARMEWGPDWDEGVMLDHNDHVVSGTQGNLLLLEGRTLVVPPVQEFGIAGTRRAWVMERAARAGLQVLETRVDLRRARDADAVFLSNSRIGLRPARWAGDHATLADPADRPESMALMLEIGYELNEMA</sequence>
<dbReference type="Gene3D" id="3.30.470.10">
    <property type="match status" value="1"/>
</dbReference>
<evidence type="ECO:0000256" key="2">
    <source>
        <dbReference type="ARBA" id="ARBA00004824"/>
    </source>
</evidence>
<dbReference type="Proteomes" id="UP000005289">
    <property type="component" value="Chromosome"/>
</dbReference>
<comment type="pathway">
    <text evidence="4">Amino-acid biosynthesis; L-leucine biosynthesis; L-leucine from 3-methyl-2-oxobutanoate: step 4/4.</text>
</comment>
<dbReference type="SUPFAM" id="SSF56752">
    <property type="entry name" value="D-aminoacid aminotransferase-like PLP-dependent enzymes"/>
    <property type="match status" value="1"/>
</dbReference>
<keyword evidence="10" id="KW-0456">Lyase</keyword>
<reference evidence="10 11" key="1">
    <citation type="submission" date="2013-12" db="EMBL/GenBank/DDBJ databases">
        <authorList>
            <consortium name="DOE Joint Genome Institute"/>
            <person name="Muyzer G."/>
            <person name="Huntemann M."/>
            <person name="Han J."/>
            <person name="Chen A."/>
            <person name="Kyrpides N."/>
            <person name="Mavromatis K."/>
            <person name="Markowitz V."/>
            <person name="Palaniappan K."/>
            <person name="Ivanova N."/>
            <person name="Schaumberg A."/>
            <person name="Pati A."/>
            <person name="Liolios K."/>
            <person name="Nordberg H.P."/>
            <person name="Cantor M.N."/>
            <person name="Hua S.X."/>
            <person name="Woyke T."/>
        </authorList>
    </citation>
    <scope>NUCLEOTIDE SEQUENCE [LARGE SCALE GENOMIC DNA]</scope>
    <source>
        <strain evidence="10 11">ARh 1</strain>
    </source>
</reference>
<evidence type="ECO:0000256" key="9">
    <source>
        <dbReference type="ARBA" id="ARBA00049229"/>
    </source>
</evidence>
<dbReference type="Pfam" id="PF01063">
    <property type="entry name" value="Aminotran_4"/>
    <property type="match status" value="1"/>
</dbReference>
<proteinExistence type="inferred from homology"/>
<dbReference type="InterPro" id="IPR043132">
    <property type="entry name" value="BCAT-like_C"/>
</dbReference>
<dbReference type="HOGENOM" id="CLU_020844_2_1_6"/>
<comment type="catalytic activity">
    <reaction evidence="9">
        <text>L-leucine + 2-oxoglutarate = 4-methyl-2-oxopentanoate + L-glutamate</text>
        <dbReference type="Rhea" id="RHEA:18321"/>
        <dbReference type="ChEBI" id="CHEBI:16810"/>
        <dbReference type="ChEBI" id="CHEBI:17865"/>
        <dbReference type="ChEBI" id="CHEBI:29985"/>
        <dbReference type="ChEBI" id="CHEBI:57427"/>
        <dbReference type="EC" id="2.6.1.42"/>
    </reaction>
</comment>
<comment type="pathway">
    <text evidence="3">Amino-acid biosynthesis; L-valine biosynthesis; L-valine from pyruvate: step 4/4.</text>
</comment>
<comment type="pathway">
    <text evidence="2">Amino-acid biosynthesis; L-isoleucine biosynthesis; L-isoleucine from 2-oxobutanoate: step 4/4.</text>
</comment>
<protein>
    <recommendedName>
        <fullName evidence="6">branched-chain-amino-acid transaminase</fullName>
        <ecNumber evidence="6">2.6.1.42</ecNumber>
    </recommendedName>
</protein>
<evidence type="ECO:0000256" key="7">
    <source>
        <dbReference type="ARBA" id="ARBA00048212"/>
    </source>
</evidence>
<name>W0DM49_9GAMM</name>
<comment type="catalytic activity">
    <reaction evidence="8">
        <text>L-isoleucine + 2-oxoglutarate = (S)-3-methyl-2-oxopentanoate + L-glutamate</text>
        <dbReference type="Rhea" id="RHEA:24801"/>
        <dbReference type="ChEBI" id="CHEBI:16810"/>
        <dbReference type="ChEBI" id="CHEBI:29985"/>
        <dbReference type="ChEBI" id="CHEBI:35146"/>
        <dbReference type="ChEBI" id="CHEBI:58045"/>
        <dbReference type="EC" id="2.6.1.42"/>
    </reaction>
</comment>
<dbReference type="KEGG" id="tti:THITH_08725"/>
<dbReference type="EC" id="2.6.1.42" evidence="6"/>
<evidence type="ECO:0000313" key="11">
    <source>
        <dbReference type="Proteomes" id="UP000005289"/>
    </source>
</evidence>
<keyword evidence="11" id="KW-1185">Reference proteome</keyword>
<evidence type="ECO:0000256" key="5">
    <source>
        <dbReference type="ARBA" id="ARBA00009320"/>
    </source>
</evidence>
<evidence type="ECO:0000256" key="8">
    <source>
        <dbReference type="ARBA" id="ARBA00048798"/>
    </source>
</evidence>
<evidence type="ECO:0000256" key="4">
    <source>
        <dbReference type="ARBA" id="ARBA00005072"/>
    </source>
</evidence>
<dbReference type="STRING" id="713585.THITH_08725"/>
<organism evidence="10 11">
    <name type="scientific">Thioalkalivibrio paradoxus ARh 1</name>
    <dbReference type="NCBI Taxonomy" id="713585"/>
    <lineage>
        <taxon>Bacteria</taxon>
        <taxon>Pseudomonadati</taxon>
        <taxon>Pseudomonadota</taxon>
        <taxon>Gammaproteobacteria</taxon>
        <taxon>Chromatiales</taxon>
        <taxon>Ectothiorhodospiraceae</taxon>
        <taxon>Thioalkalivibrio</taxon>
    </lineage>
</organism>
<accession>W0DM49</accession>
<evidence type="ECO:0000256" key="1">
    <source>
        <dbReference type="ARBA" id="ARBA00003109"/>
    </source>
</evidence>